<keyword evidence="7" id="KW-0411">Iron-sulfur</keyword>
<keyword evidence="3" id="KW-0479">Metal-binding</keyword>
<evidence type="ECO:0000256" key="3">
    <source>
        <dbReference type="ARBA" id="ARBA00022723"/>
    </source>
</evidence>
<dbReference type="EMBL" id="FQVH01000004">
    <property type="protein sequence ID" value="SHE70313.1"/>
    <property type="molecule type" value="Genomic_DNA"/>
</dbReference>
<dbReference type="GO" id="GO:0046872">
    <property type="term" value="F:metal ion binding"/>
    <property type="evidence" value="ECO:0007669"/>
    <property type="project" value="UniProtKB-KW"/>
</dbReference>
<organism evidence="9 10">
    <name type="scientific">Caldanaerobius fijiensis DSM 17918</name>
    <dbReference type="NCBI Taxonomy" id="1121256"/>
    <lineage>
        <taxon>Bacteria</taxon>
        <taxon>Bacillati</taxon>
        <taxon>Bacillota</taxon>
        <taxon>Clostridia</taxon>
        <taxon>Thermoanaerobacterales</taxon>
        <taxon>Thermoanaerobacteraceae</taxon>
        <taxon>Caldanaerobius</taxon>
    </lineage>
</organism>
<keyword evidence="2" id="KW-0004">4Fe-4S</keyword>
<dbReference type="PROSITE" id="PS00198">
    <property type="entry name" value="4FE4S_FER_1"/>
    <property type="match status" value="1"/>
</dbReference>
<dbReference type="InterPro" id="IPR017900">
    <property type="entry name" value="4Fe4S_Fe_S_CS"/>
</dbReference>
<dbReference type="Gene3D" id="3.30.70.20">
    <property type="match status" value="2"/>
</dbReference>
<dbReference type="RefSeq" id="WP_073341758.1">
    <property type="nucleotide sequence ID" value="NZ_FQVH01000004.1"/>
</dbReference>
<evidence type="ECO:0000256" key="1">
    <source>
        <dbReference type="ARBA" id="ARBA00022448"/>
    </source>
</evidence>
<sequence length="147" mass="16145">MKKVYAKEEVCIGCRLCEVYCITSHSKSKNVIKAFKMENPRPVARLIVEENIPLSFSLQCRHCEKAPCTKACITGAMRKDPVSGVVTCDTSKCVGCWSCIMICPFGAINRDVENKVVSKCDLCAEVGMPACVANCPNEALIYEDRGV</sequence>
<feature type="domain" description="4Fe-4S ferredoxin-type" evidence="8">
    <location>
        <begin position="2"/>
        <end position="31"/>
    </location>
</feature>
<evidence type="ECO:0000259" key="8">
    <source>
        <dbReference type="PROSITE" id="PS51379"/>
    </source>
</evidence>
<evidence type="ECO:0000256" key="5">
    <source>
        <dbReference type="ARBA" id="ARBA00022982"/>
    </source>
</evidence>
<keyword evidence="1" id="KW-0813">Transport</keyword>
<evidence type="ECO:0000256" key="2">
    <source>
        <dbReference type="ARBA" id="ARBA00022485"/>
    </source>
</evidence>
<dbReference type="InterPro" id="IPR050954">
    <property type="entry name" value="ET_IronSulfur_Cluster-Binding"/>
</dbReference>
<dbReference type="STRING" id="1121256.SAMN02746089_00671"/>
<evidence type="ECO:0000256" key="4">
    <source>
        <dbReference type="ARBA" id="ARBA00022737"/>
    </source>
</evidence>
<dbReference type="OrthoDB" id="9810688at2"/>
<reference evidence="9 10" key="1">
    <citation type="submission" date="2016-11" db="EMBL/GenBank/DDBJ databases">
        <authorList>
            <person name="Jaros S."/>
            <person name="Januszkiewicz K."/>
            <person name="Wedrychowicz H."/>
        </authorList>
    </citation>
    <scope>NUCLEOTIDE SEQUENCE [LARGE SCALE GENOMIC DNA]</scope>
    <source>
        <strain evidence="9 10">DSM 17918</strain>
    </source>
</reference>
<keyword evidence="4" id="KW-0677">Repeat</keyword>
<dbReference type="PANTHER" id="PTHR43177">
    <property type="entry name" value="PROTEIN NRFC"/>
    <property type="match status" value="1"/>
</dbReference>
<dbReference type="InterPro" id="IPR017896">
    <property type="entry name" value="4Fe4S_Fe-S-bd"/>
</dbReference>
<dbReference type="PROSITE" id="PS51379">
    <property type="entry name" value="4FE4S_FER_2"/>
    <property type="match status" value="2"/>
</dbReference>
<dbReference type="CDD" id="cd10563">
    <property type="entry name" value="CooF_like"/>
    <property type="match status" value="1"/>
</dbReference>
<dbReference type="PANTHER" id="PTHR43177:SF5">
    <property type="entry name" value="ANAEROBIC DIMETHYL SULFOXIDE REDUCTASE CHAIN B-RELATED"/>
    <property type="match status" value="1"/>
</dbReference>
<proteinExistence type="predicted"/>
<evidence type="ECO:0000256" key="7">
    <source>
        <dbReference type="ARBA" id="ARBA00023014"/>
    </source>
</evidence>
<dbReference type="GO" id="GO:0051539">
    <property type="term" value="F:4 iron, 4 sulfur cluster binding"/>
    <property type="evidence" value="ECO:0007669"/>
    <property type="project" value="UniProtKB-KW"/>
</dbReference>
<name>A0A1M4VN78_9THEO</name>
<evidence type="ECO:0000256" key="6">
    <source>
        <dbReference type="ARBA" id="ARBA00023004"/>
    </source>
</evidence>
<keyword evidence="10" id="KW-1185">Reference proteome</keyword>
<dbReference type="SUPFAM" id="SSF54862">
    <property type="entry name" value="4Fe-4S ferredoxins"/>
    <property type="match status" value="1"/>
</dbReference>
<dbReference type="Proteomes" id="UP000184088">
    <property type="component" value="Unassembled WGS sequence"/>
</dbReference>
<feature type="domain" description="4Fe-4S ferredoxin-type" evidence="8">
    <location>
        <begin position="84"/>
        <end position="113"/>
    </location>
</feature>
<dbReference type="Pfam" id="PF13247">
    <property type="entry name" value="Fer4_11"/>
    <property type="match status" value="1"/>
</dbReference>
<protein>
    <submittedName>
        <fullName evidence="9">Carbon-monoxide dehydrogenase iron sulfur subunit</fullName>
    </submittedName>
</protein>
<gene>
    <name evidence="9" type="ORF">SAMN02746089_00671</name>
</gene>
<accession>A0A1M4VN78</accession>
<dbReference type="AlphaFoldDB" id="A0A1M4VN78"/>
<keyword evidence="5" id="KW-0249">Electron transport</keyword>
<keyword evidence="6" id="KW-0408">Iron</keyword>
<evidence type="ECO:0000313" key="9">
    <source>
        <dbReference type="EMBL" id="SHE70313.1"/>
    </source>
</evidence>
<evidence type="ECO:0000313" key="10">
    <source>
        <dbReference type="Proteomes" id="UP000184088"/>
    </source>
</evidence>